<dbReference type="Pfam" id="PF00483">
    <property type="entry name" value="NTP_transferase"/>
    <property type="match status" value="1"/>
</dbReference>
<evidence type="ECO:0000256" key="1">
    <source>
        <dbReference type="ARBA" id="ARBA00006890"/>
    </source>
</evidence>
<sequence length="145" mass="16811">LQLIKVFQKYKKPVIALYRLPKESFQFYGMAEVEKITKRLYKIKKVVEKPSIEEAPSNLAVVGKFIITPEIFDYLKKTPFSLKTDVALDEILSAIAKEGKEIYGYELEGKWLECGNKLAYLKSNLYLSLKHPQFGPEIKRFISKM</sequence>
<dbReference type="PANTHER" id="PTHR43197:SF1">
    <property type="entry name" value="UTP--GLUCOSE-1-PHOSPHATE URIDYLYLTRANSFERASE"/>
    <property type="match status" value="1"/>
</dbReference>
<evidence type="ECO:0000256" key="2">
    <source>
        <dbReference type="ARBA" id="ARBA00012415"/>
    </source>
</evidence>
<comment type="similarity">
    <text evidence="1">Belongs to the UDPGP type 2 family.</text>
</comment>
<dbReference type="Proteomes" id="UP000229952">
    <property type="component" value="Unassembled WGS sequence"/>
</dbReference>
<accession>A0A2G9YXZ7</accession>
<dbReference type="GO" id="GO:0006011">
    <property type="term" value="P:UDP-alpha-D-glucose metabolic process"/>
    <property type="evidence" value="ECO:0007669"/>
    <property type="project" value="InterPro"/>
</dbReference>
<dbReference type="PANTHER" id="PTHR43197">
    <property type="entry name" value="UTP--GLUCOSE-1-PHOSPHATE URIDYLYLTRANSFERASE"/>
    <property type="match status" value="1"/>
</dbReference>
<dbReference type="InterPro" id="IPR029044">
    <property type="entry name" value="Nucleotide-diphossugar_trans"/>
</dbReference>
<keyword evidence="4 7" id="KW-0548">Nucleotidyltransferase</keyword>
<keyword evidence="3 7" id="KW-0808">Transferase</keyword>
<dbReference type="InterPro" id="IPR005771">
    <property type="entry name" value="GalU_uridylyltTrfase_bac/arc"/>
</dbReference>
<dbReference type="EC" id="2.7.7.9" evidence="2"/>
<comment type="caution">
    <text evidence="7">The sequence shown here is derived from an EMBL/GenBank/DDBJ whole genome shotgun (WGS) entry which is preliminary data.</text>
</comment>
<evidence type="ECO:0000256" key="4">
    <source>
        <dbReference type="ARBA" id="ARBA00022695"/>
    </source>
</evidence>
<dbReference type="Gene3D" id="3.90.550.10">
    <property type="entry name" value="Spore Coat Polysaccharide Biosynthesis Protein SpsA, Chain A"/>
    <property type="match status" value="1"/>
</dbReference>
<evidence type="ECO:0000256" key="5">
    <source>
        <dbReference type="ARBA" id="ARBA00048128"/>
    </source>
</evidence>
<protein>
    <recommendedName>
        <fullName evidence="2">UTP--glucose-1-phosphate uridylyltransferase</fullName>
        <ecNumber evidence="2">2.7.7.9</ecNumber>
    </recommendedName>
</protein>
<evidence type="ECO:0000313" key="8">
    <source>
        <dbReference type="Proteomes" id="UP000229952"/>
    </source>
</evidence>
<evidence type="ECO:0000313" key="7">
    <source>
        <dbReference type="EMBL" id="PIP24134.1"/>
    </source>
</evidence>
<comment type="catalytic activity">
    <reaction evidence="5">
        <text>alpha-D-glucose 1-phosphate + UTP + H(+) = UDP-alpha-D-glucose + diphosphate</text>
        <dbReference type="Rhea" id="RHEA:19889"/>
        <dbReference type="ChEBI" id="CHEBI:15378"/>
        <dbReference type="ChEBI" id="CHEBI:33019"/>
        <dbReference type="ChEBI" id="CHEBI:46398"/>
        <dbReference type="ChEBI" id="CHEBI:58601"/>
        <dbReference type="ChEBI" id="CHEBI:58885"/>
        <dbReference type="EC" id="2.7.7.9"/>
    </reaction>
</comment>
<reference evidence="7 8" key="1">
    <citation type="submission" date="2017-09" db="EMBL/GenBank/DDBJ databases">
        <title>Depth-based differentiation of microbial function through sediment-hosted aquifers and enrichment of novel symbionts in the deep terrestrial subsurface.</title>
        <authorList>
            <person name="Probst A.J."/>
            <person name="Ladd B."/>
            <person name="Jarett J.K."/>
            <person name="Geller-Mcgrath D.E."/>
            <person name="Sieber C.M."/>
            <person name="Emerson J.B."/>
            <person name="Anantharaman K."/>
            <person name="Thomas B.C."/>
            <person name="Malmstrom R."/>
            <person name="Stieglmeier M."/>
            <person name="Klingl A."/>
            <person name="Woyke T."/>
            <person name="Ryan C.M."/>
            <person name="Banfield J.F."/>
        </authorList>
    </citation>
    <scope>NUCLEOTIDE SEQUENCE [LARGE SCALE GENOMIC DNA]</scope>
    <source>
        <strain evidence="7">CG23_combo_of_CG06-09_8_20_14_all_37_18</strain>
    </source>
</reference>
<gene>
    <name evidence="7" type="ORF">COX35_02420</name>
</gene>
<name>A0A2G9YXZ7_9BACT</name>
<organism evidence="7 8">
    <name type="scientific">Candidatus Nealsonbacteria bacterium CG23_combo_of_CG06-09_8_20_14_all_37_18</name>
    <dbReference type="NCBI Taxonomy" id="1974720"/>
    <lineage>
        <taxon>Bacteria</taxon>
        <taxon>Candidatus Nealsoniibacteriota</taxon>
    </lineage>
</organism>
<feature type="domain" description="Nucleotidyl transferase" evidence="6">
    <location>
        <begin position="2"/>
        <end position="125"/>
    </location>
</feature>
<dbReference type="InterPro" id="IPR005835">
    <property type="entry name" value="NTP_transferase_dom"/>
</dbReference>
<dbReference type="EMBL" id="PCRQ01000064">
    <property type="protein sequence ID" value="PIP24134.1"/>
    <property type="molecule type" value="Genomic_DNA"/>
</dbReference>
<evidence type="ECO:0000259" key="6">
    <source>
        <dbReference type="Pfam" id="PF00483"/>
    </source>
</evidence>
<dbReference type="GO" id="GO:0003983">
    <property type="term" value="F:UTP:glucose-1-phosphate uridylyltransferase activity"/>
    <property type="evidence" value="ECO:0007669"/>
    <property type="project" value="UniProtKB-EC"/>
</dbReference>
<dbReference type="SUPFAM" id="SSF53448">
    <property type="entry name" value="Nucleotide-diphospho-sugar transferases"/>
    <property type="match status" value="1"/>
</dbReference>
<dbReference type="AlphaFoldDB" id="A0A2G9YXZ7"/>
<evidence type="ECO:0000256" key="3">
    <source>
        <dbReference type="ARBA" id="ARBA00022679"/>
    </source>
</evidence>
<feature type="non-terminal residue" evidence="7">
    <location>
        <position position="1"/>
    </location>
</feature>
<proteinExistence type="inferred from homology"/>